<evidence type="ECO:0000313" key="4">
    <source>
        <dbReference type="Proteomes" id="UP000322983"/>
    </source>
</evidence>
<proteinExistence type="predicted"/>
<dbReference type="EMBL" id="AP018930">
    <property type="protein sequence ID" value="BBG25660.1"/>
    <property type="molecule type" value="Genomic_DNA"/>
</dbReference>
<keyword evidence="1" id="KW-0812">Transmembrane</keyword>
<name>A0A510E0E2_9CREN</name>
<reference evidence="5" key="1">
    <citation type="submission" date="2018-09" db="EMBL/GenBank/DDBJ databases">
        <title>Complete Genome Sequencing of Sulfolobus sp. JCM 16834.</title>
        <authorList>
            <person name="Kato S."/>
            <person name="Itoh T."/>
            <person name="Ohkuma M."/>
        </authorList>
    </citation>
    <scope>NUCLEOTIDE SEQUENCE [LARGE SCALE GENOMIC DNA]</scope>
    <source>
        <strain evidence="5">IC-007</strain>
    </source>
</reference>
<reference evidence="3 4" key="2">
    <citation type="journal article" date="2020" name="Int. J. Syst. Evol. Microbiol.">
        <title>Sulfuracidifex tepidarius gen. nov., sp. nov. and transfer of Sulfolobus metallicus Huber and Stetter 1992 to the genus Sulfuracidifex as Sulfuracidifex metallicus comb. nov.</title>
        <authorList>
            <person name="Itoh T."/>
            <person name="Miura T."/>
            <person name="Sakai H.D."/>
            <person name="Kato S."/>
            <person name="Ohkuma M."/>
            <person name="Takashina T."/>
        </authorList>
    </citation>
    <scope>NUCLEOTIDE SEQUENCE</scope>
    <source>
        <strain evidence="2 4">IC-006</strain>
        <strain evidence="3">IC-007</strain>
    </source>
</reference>
<dbReference type="KEGG" id="step:IC006_0183"/>
<evidence type="ECO:0008006" key="6">
    <source>
        <dbReference type="Google" id="ProtNLM"/>
    </source>
</evidence>
<dbReference type="GeneID" id="41716677"/>
<protein>
    <recommendedName>
        <fullName evidence="6">GOLD domain-containing protein</fullName>
    </recommendedName>
</protein>
<evidence type="ECO:0000313" key="2">
    <source>
        <dbReference type="EMBL" id="BBG22899.1"/>
    </source>
</evidence>
<dbReference type="Proteomes" id="UP000322983">
    <property type="component" value="Chromosome"/>
</dbReference>
<feature type="transmembrane region" description="Helical" evidence="1">
    <location>
        <begin position="7"/>
        <end position="28"/>
    </location>
</feature>
<evidence type="ECO:0000313" key="5">
    <source>
        <dbReference type="Proteomes" id="UP000325030"/>
    </source>
</evidence>
<dbReference type="AlphaFoldDB" id="A0A510E0E2"/>
<dbReference type="OrthoDB" id="380588at2157"/>
<accession>A0A510E0E2</accession>
<evidence type="ECO:0000313" key="3">
    <source>
        <dbReference type="EMBL" id="BBG25660.1"/>
    </source>
</evidence>
<dbReference type="Proteomes" id="UP000325030">
    <property type="component" value="Chromosome"/>
</dbReference>
<gene>
    <name evidence="2" type="ORF">IC006_0183</name>
    <name evidence="3" type="ORF">IC007_0165</name>
</gene>
<organism evidence="3 5">
    <name type="scientific">Sulfuracidifex tepidarius</name>
    <dbReference type="NCBI Taxonomy" id="1294262"/>
    <lineage>
        <taxon>Archaea</taxon>
        <taxon>Thermoproteota</taxon>
        <taxon>Thermoprotei</taxon>
        <taxon>Sulfolobales</taxon>
        <taxon>Sulfolobaceae</taxon>
        <taxon>Sulfuracidifex</taxon>
    </lineage>
</organism>
<sequence>MREGKGLIGKVIGLIILLIVIAAVLFVVPIPHTESREISASIPPLHQLDFYCKIPKGSQVQINLQVSGGAGTIFFNIVSPNGSVTRIAVLNSMSYNFKAISGGNYTFEINNVIAIATKNVTGSLTIHEDTPLLSYSQIKDIKL</sequence>
<keyword evidence="1" id="KW-0472">Membrane</keyword>
<keyword evidence="4" id="KW-1185">Reference proteome</keyword>
<accession>A0A510DRS8</accession>
<keyword evidence="1" id="KW-1133">Transmembrane helix</keyword>
<evidence type="ECO:0000256" key="1">
    <source>
        <dbReference type="SAM" id="Phobius"/>
    </source>
</evidence>
<dbReference type="EMBL" id="AP018929">
    <property type="protein sequence ID" value="BBG22899.1"/>
    <property type="molecule type" value="Genomic_DNA"/>
</dbReference>
<dbReference type="RefSeq" id="WP_054845455.1">
    <property type="nucleotide sequence ID" value="NZ_AP018929.1"/>
</dbReference>